<proteinExistence type="inferred from homology"/>
<organism evidence="7 8">
    <name type="scientific">Pseudonocardia yuanmonensis</name>
    <dbReference type="NCBI Taxonomy" id="1095914"/>
    <lineage>
        <taxon>Bacteria</taxon>
        <taxon>Bacillati</taxon>
        <taxon>Actinomycetota</taxon>
        <taxon>Actinomycetes</taxon>
        <taxon>Pseudonocardiales</taxon>
        <taxon>Pseudonocardiaceae</taxon>
        <taxon>Pseudonocardia</taxon>
    </lineage>
</organism>
<evidence type="ECO:0000256" key="4">
    <source>
        <dbReference type="ARBA" id="ARBA00022729"/>
    </source>
</evidence>
<dbReference type="InterPro" id="IPR051313">
    <property type="entry name" value="Bact_iron-sidero_bind"/>
</dbReference>
<dbReference type="PROSITE" id="PS51257">
    <property type="entry name" value="PROKAR_LIPOPROTEIN"/>
    <property type="match status" value="1"/>
</dbReference>
<accession>A0ABP8XPS4</accession>
<evidence type="ECO:0000256" key="2">
    <source>
        <dbReference type="ARBA" id="ARBA00008814"/>
    </source>
</evidence>
<evidence type="ECO:0000256" key="5">
    <source>
        <dbReference type="SAM" id="SignalP"/>
    </source>
</evidence>
<feature type="signal peptide" evidence="5">
    <location>
        <begin position="1"/>
        <end position="26"/>
    </location>
</feature>
<dbReference type="PANTHER" id="PTHR30532">
    <property type="entry name" value="IRON III DICITRATE-BINDING PERIPLASMIC PROTEIN"/>
    <property type="match status" value="1"/>
</dbReference>
<evidence type="ECO:0000313" key="8">
    <source>
        <dbReference type="Proteomes" id="UP001500325"/>
    </source>
</evidence>
<evidence type="ECO:0000256" key="1">
    <source>
        <dbReference type="ARBA" id="ARBA00004196"/>
    </source>
</evidence>
<keyword evidence="4 5" id="KW-0732">Signal</keyword>
<reference evidence="8" key="1">
    <citation type="journal article" date="2019" name="Int. J. Syst. Evol. Microbiol.">
        <title>The Global Catalogue of Microorganisms (GCM) 10K type strain sequencing project: providing services to taxonomists for standard genome sequencing and annotation.</title>
        <authorList>
            <consortium name="The Broad Institute Genomics Platform"/>
            <consortium name="The Broad Institute Genome Sequencing Center for Infectious Disease"/>
            <person name="Wu L."/>
            <person name="Ma J."/>
        </authorList>
    </citation>
    <scope>NUCLEOTIDE SEQUENCE [LARGE SCALE GENOMIC DNA]</scope>
    <source>
        <strain evidence="8">JCM 18055</strain>
    </source>
</reference>
<dbReference type="InterPro" id="IPR002491">
    <property type="entry name" value="ABC_transptr_periplasmic_BD"/>
</dbReference>
<feature type="chain" id="PRO_5046733109" evidence="5">
    <location>
        <begin position="27"/>
        <end position="342"/>
    </location>
</feature>
<dbReference type="RefSeq" id="WP_345384587.1">
    <property type="nucleotide sequence ID" value="NZ_BAABIC010000035.1"/>
</dbReference>
<dbReference type="Pfam" id="PF01497">
    <property type="entry name" value="Peripla_BP_2"/>
    <property type="match status" value="1"/>
</dbReference>
<name>A0ABP8XPS4_9PSEU</name>
<dbReference type="Proteomes" id="UP001500325">
    <property type="component" value="Unassembled WGS sequence"/>
</dbReference>
<evidence type="ECO:0000259" key="6">
    <source>
        <dbReference type="PROSITE" id="PS50983"/>
    </source>
</evidence>
<comment type="similarity">
    <text evidence="2">Belongs to the bacterial solute-binding protein 8 family.</text>
</comment>
<feature type="domain" description="Fe/B12 periplasmic-binding" evidence="6">
    <location>
        <begin position="59"/>
        <end position="332"/>
    </location>
</feature>
<sequence length="342" mass="35667">MRPRSLLLAAVLVLAAACSSTPPATAPSAAPSAAPASPAFPVSVEHEFGTTTVPAAPQRVVSAGYTEQDTLLALGVTPVAVTDWYGDQPYATWPWAKDELGPATPTVLTAKDGPDYEKIAAQRPDLIVATNAGLDRGQYDRLAAIAPTVAQPAGGSAWFAPWDAQARLIGAAVGEPDEADALVDGIKKRFADTAAAHPAFRGTPAIFLQAPYYDGSAIAYQDGLSTEFLTDLGFTVPAEIDRFAPEGDSSQAYIPIENLGVLNAGKVLVWATEDASARTELEAQPLYRTLTPVQNGNLVFTDATLAGAIYFSSPLSLPYVLDHLVPLLDAAVAGNPETKPAA</sequence>
<protein>
    <submittedName>
        <fullName evidence="7">ABC transporter substrate-binding protein</fullName>
    </submittedName>
</protein>
<keyword evidence="8" id="KW-1185">Reference proteome</keyword>
<comment type="caution">
    <text evidence="7">The sequence shown here is derived from an EMBL/GenBank/DDBJ whole genome shotgun (WGS) entry which is preliminary data.</text>
</comment>
<comment type="subcellular location">
    <subcellularLocation>
        <location evidence="1">Cell envelope</location>
    </subcellularLocation>
</comment>
<dbReference type="PROSITE" id="PS50983">
    <property type="entry name" value="FE_B12_PBP"/>
    <property type="match status" value="1"/>
</dbReference>
<dbReference type="SUPFAM" id="SSF53807">
    <property type="entry name" value="Helical backbone' metal receptor"/>
    <property type="match status" value="1"/>
</dbReference>
<evidence type="ECO:0000313" key="7">
    <source>
        <dbReference type="EMBL" id="GAA4712719.1"/>
    </source>
</evidence>
<dbReference type="PANTHER" id="PTHR30532:SF24">
    <property type="entry name" value="FERRIC ENTEROBACTIN-BINDING PERIPLASMIC PROTEIN FEPB"/>
    <property type="match status" value="1"/>
</dbReference>
<evidence type="ECO:0000256" key="3">
    <source>
        <dbReference type="ARBA" id="ARBA00022448"/>
    </source>
</evidence>
<dbReference type="EMBL" id="BAABIC010000035">
    <property type="protein sequence ID" value="GAA4712719.1"/>
    <property type="molecule type" value="Genomic_DNA"/>
</dbReference>
<dbReference type="Gene3D" id="3.40.50.1980">
    <property type="entry name" value="Nitrogenase molybdenum iron protein domain"/>
    <property type="match status" value="2"/>
</dbReference>
<dbReference type="CDD" id="cd01146">
    <property type="entry name" value="FhuD"/>
    <property type="match status" value="1"/>
</dbReference>
<keyword evidence="3" id="KW-0813">Transport</keyword>
<gene>
    <name evidence="7" type="ORF">GCM10023215_64360</name>
</gene>